<dbReference type="PATRIC" id="fig|1227496.3.peg.829"/>
<protein>
    <submittedName>
        <fullName evidence="2">Uncharacterized protein</fullName>
    </submittedName>
</protein>
<evidence type="ECO:0000313" key="2">
    <source>
        <dbReference type="EMBL" id="ELY69733.1"/>
    </source>
</evidence>
<name>L9Y9Y1_9EURY</name>
<feature type="region of interest" description="Disordered" evidence="1">
    <location>
        <begin position="15"/>
        <end position="43"/>
    </location>
</feature>
<reference evidence="2 3" key="1">
    <citation type="journal article" date="2014" name="PLoS Genet.">
        <title>Phylogenetically driven sequencing of extremely halophilic archaea reveals strategies for static and dynamic osmo-response.</title>
        <authorList>
            <person name="Becker E.A."/>
            <person name="Seitzer P.M."/>
            <person name="Tritt A."/>
            <person name="Larsen D."/>
            <person name="Krusor M."/>
            <person name="Yao A.I."/>
            <person name="Wu D."/>
            <person name="Madern D."/>
            <person name="Eisen J.A."/>
            <person name="Darling A.E."/>
            <person name="Facciotti M.T."/>
        </authorList>
    </citation>
    <scope>NUCLEOTIDE SEQUENCE [LARGE SCALE GENOMIC DNA]</scope>
    <source>
        <strain evidence="2 3">JCM 10478</strain>
    </source>
</reference>
<evidence type="ECO:0000313" key="3">
    <source>
        <dbReference type="Proteomes" id="UP000011632"/>
    </source>
</evidence>
<dbReference type="STRING" id="1227496.C489_04142"/>
<dbReference type="EMBL" id="AOID01000014">
    <property type="protein sequence ID" value="ELY69733.1"/>
    <property type="molecule type" value="Genomic_DNA"/>
</dbReference>
<accession>L9Y9Y1</accession>
<dbReference type="AlphaFoldDB" id="L9Y9Y1"/>
<comment type="caution">
    <text evidence="2">The sequence shown here is derived from an EMBL/GenBank/DDBJ whole genome shotgun (WGS) entry which is preliminary data.</text>
</comment>
<keyword evidence="3" id="KW-1185">Reference proteome</keyword>
<dbReference type="Proteomes" id="UP000011632">
    <property type="component" value="Unassembled WGS sequence"/>
</dbReference>
<proteinExistence type="predicted"/>
<organism evidence="2 3">
    <name type="scientific">Natrinema versiforme JCM 10478</name>
    <dbReference type="NCBI Taxonomy" id="1227496"/>
    <lineage>
        <taxon>Archaea</taxon>
        <taxon>Methanobacteriati</taxon>
        <taxon>Methanobacteriota</taxon>
        <taxon>Stenosarchaea group</taxon>
        <taxon>Halobacteria</taxon>
        <taxon>Halobacteriales</taxon>
        <taxon>Natrialbaceae</taxon>
        <taxon>Natrinema</taxon>
    </lineage>
</organism>
<sequence length="76" mass="7985">MLAVLSTAVADRLGHRPGSKRRHLFETGDGDRVNPFGDRSAGGDAGATACRGCGTGLESRTYRYCRSCHALESGGD</sequence>
<gene>
    <name evidence="2" type="ORF">C489_04142</name>
</gene>
<evidence type="ECO:0000256" key="1">
    <source>
        <dbReference type="SAM" id="MobiDB-lite"/>
    </source>
</evidence>